<comment type="caution">
    <text evidence="8">The sequence shown here is derived from an EMBL/GenBank/DDBJ whole genome shotgun (WGS) entry which is preliminary data.</text>
</comment>
<dbReference type="AlphaFoldDB" id="A0A6C2CQH8"/>
<keyword evidence="2 4" id="KW-0472">Membrane</keyword>
<proteinExistence type="inferred from homology"/>
<evidence type="ECO:0000256" key="1">
    <source>
        <dbReference type="ARBA" id="ARBA00022729"/>
    </source>
</evidence>
<evidence type="ECO:0000259" key="6">
    <source>
        <dbReference type="Pfam" id="PF04453"/>
    </source>
</evidence>
<dbReference type="Pfam" id="PF04453">
    <property type="entry name" value="LptD"/>
    <property type="match status" value="1"/>
</dbReference>
<comment type="subcellular location">
    <subcellularLocation>
        <location evidence="4">Cell outer membrane</location>
    </subcellularLocation>
</comment>
<dbReference type="EMBL" id="SDKK01000012">
    <property type="protein sequence ID" value="TYC55896.1"/>
    <property type="molecule type" value="Genomic_DNA"/>
</dbReference>
<dbReference type="Pfam" id="PF03968">
    <property type="entry name" value="LptD_N"/>
    <property type="match status" value="1"/>
</dbReference>
<keyword evidence="3 4" id="KW-0998">Cell outer membrane</keyword>
<evidence type="ECO:0000313" key="9">
    <source>
        <dbReference type="Proteomes" id="UP000389128"/>
    </source>
</evidence>
<dbReference type="GO" id="GO:0009279">
    <property type="term" value="C:cell outer membrane"/>
    <property type="evidence" value="ECO:0007669"/>
    <property type="project" value="UniProtKB-SubCell"/>
</dbReference>
<evidence type="ECO:0000259" key="7">
    <source>
        <dbReference type="Pfam" id="PF19838"/>
    </source>
</evidence>
<name>A0A6C2CQH8_9RHOO</name>
<dbReference type="PANTHER" id="PTHR30189:SF1">
    <property type="entry name" value="LPS-ASSEMBLY PROTEIN LPTD"/>
    <property type="match status" value="1"/>
</dbReference>
<dbReference type="Gene3D" id="2.60.450.10">
    <property type="entry name" value="Lipopolysaccharide (LPS) transport protein A like domain"/>
    <property type="match status" value="1"/>
</dbReference>
<evidence type="ECO:0000256" key="4">
    <source>
        <dbReference type="HAMAP-Rule" id="MF_01411"/>
    </source>
</evidence>
<comment type="caution">
    <text evidence="4">Lacks conserved residue(s) required for the propagation of feature annotation.</text>
</comment>
<comment type="subunit">
    <text evidence="4">Component of the lipopolysaccharide transport and assembly complex. Interacts with LptE and LptA.</text>
</comment>
<dbReference type="InterPro" id="IPR005653">
    <property type="entry name" value="OstA-like_N"/>
</dbReference>
<keyword evidence="1 4" id="KW-0732">Signal</keyword>
<feature type="domain" description="LPS-assembly protein LptD central" evidence="7">
    <location>
        <begin position="154"/>
        <end position="229"/>
    </location>
</feature>
<evidence type="ECO:0000256" key="3">
    <source>
        <dbReference type="ARBA" id="ARBA00023237"/>
    </source>
</evidence>
<organism evidence="8 9">
    <name type="scientific">Zoogloea oleivorans</name>
    <dbReference type="NCBI Taxonomy" id="1552750"/>
    <lineage>
        <taxon>Bacteria</taxon>
        <taxon>Pseudomonadati</taxon>
        <taxon>Pseudomonadota</taxon>
        <taxon>Betaproteobacteria</taxon>
        <taxon>Rhodocyclales</taxon>
        <taxon>Zoogloeaceae</taxon>
        <taxon>Zoogloea</taxon>
    </lineage>
</organism>
<dbReference type="GO" id="GO:0043165">
    <property type="term" value="P:Gram-negative-bacterium-type cell outer membrane assembly"/>
    <property type="evidence" value="ECO:0007669"/>
    <property type="project" value="UniProtKB-UniRule"/>
</dbReference>
<dbReference type="GO" id="GO:1990351">
    <property type="term" value="C:transporter complex"/>
    <property type="evidence" value="ECO:0007669"/>
    <property type="project" value="TreeGrafter"/>
</dbReference>
<sequence>MDAFAEGSAVLTRDATRVEADKLQYFELTDEVEATGNVRMTRGTDEMTGPHARIKVQEQVGTFDSPSYAISRPPRPPQPGQLPLLPGQAVPLRQQPLTGHGSADKLDLEGENQFRFFNATWTSCKPDRPDWYLKAKELQLDYDSEVGDATGGTLVFKGVPLVYMPWADFPLGESRKSGVLSPTFGTSNKVGFDLTVPYYFNIAPNYDDTLTARYMGRRGLQMRNELRYITPTRRGTTYLEYMPEDQVEKRSRYAGSVRHDEVFGNGWAGNINFSGVSDPLYFIDLSSRLALTSQVNLLRQGSLSYSGGGWWTATGMLQAFQTLQDPNGATVTQPYKRLPQLTLNANRPELPGGTTFLLNSEFVAFSHPTLDEGRRTTFYPQLALPLQTSAFYVTPKIGVHATRYDLDRRTSTGENTVTRSVPIVSVDSGVSFERDTSFGGRDYIHTLEPRVYYLYVPYRDQSMIPNFDSGSYDFNLAQIFAENIFTGGDRIANANQVTTAVQTRLIDPATGAETVRAALGPRFYFEEQRVFLDYKNKNGVATRSGKQPDMLAAASGTIAPKTQLDTAWQYNTQESWTERFNVGVRYQPAYARALGVSWRYRRNYSSDPASPNGFRDIDLTGQWPLWGNWYGVGRYNRNLRDHRLTQGIAGVEYNAGCWVFRGVVQHLTTSATDVNRSFFFQLEFNGAGSLGSSPLNVLRRGVPGYGKINDGSNPFSSDDAF</sequence>
<keyword evidence="9" id="KW-1185">Reference proteome</keyword>
<feature type="domain" description="Organic solvent tolerance-like N-terminal" evidence="5">
    <location>
        <begin position="18"/>
        <end position="143"/>
    </location>
</feature>
<comment type="similarity">
    <text evidence="4">Belongs to the LptD family.</text>
</comment>
<evidence type="ECO:0000313" key="8">
    <source>
        <dbReference type="EMBL" id="TYC55896.1"/>
    </source>
</evidence>
<evidence type="ECO:0000256" key="2">
    <source>
        <dbReference type="ARBA" id="ARBA00023136"/>
    </source>
</evidence>
<reference evidence="8 9" key="1">
    <citation type="submission" date="2019-01" db="EMBL/GenBank/DDBJ databases">
        <title>Zoogloea oleivorans genome sequencing and assembly.</title>
        <authorList>
            <person name="Tancsics A."/>
            <person name="Farkas M."/>
            <person name="Kriszt B."/>
            <person name="Maroti G."/>
            <person name="Horvath B."/>
        </authorList>
    </citation>
    <scope>NUCLEOTIDE SEQUENCE [LARGE SCALE GENOMIC DNA]</scope>
    <source>
        <strain evidence="8 9">Buc</strain>
    </source>
</reference>
<evidence type="ECO:0000259" key="5">
    <source>
        <dbReference type="Pfam" id="PF03968"/>
    </source>
</evidence>
<dbReference type="Proteomes" id="UP000389128">
    <property type="component" value="Unassembled WGS sequence"/>
</dbReference>
<dbReference type="GO" id="GO:0015920">
    <property type="term" value="P:lipopolysaccharide transport"/>
    <property type="evidence" value="ECO:0007669"/>
    <property type="project" value="InterPro"/>
</dbReference>
<dbReference type="InterPro" id="IPR045659">
    <property type="entry name" value="LptD_2"/>
</dbReference>
<dbReference type="PANTHER" id="PTHR30189">
    <property type="entry name" value="LPS-ASSEMBLY PROTEIN"/>
    <property type="match status" value="1"/>
</dbReference>
<dbReference type="InterPro" id="IPR007543">
    <property type="entry name" value="LptD_C"/>
</dbReference>
<dbReference type="OrthoDB" id="9760225at2"/>
<comment type="function">
    <text evidence="4">Together with LptE, is involved in the assembly of lipopolysaccharide (LPS) at the surface of the outer membrane.</text>
</comment>
<dbReference type="InterPro" id="IPR050218">
    <property type="entry name" value="LptD"/>
</dbReference>
<dbReference type="HAMAP" id="MF_01411">
    <property type="entry name" value="LPS_assembly_LptD"/>
    <property type="match status" value="1"/>
</dbReference>
<accession>A0A6C2CQH8</accession>
<feature type="domain" description="LptD C-terminal" evidence="6">
    <location>
        <begin position="251"/>
        <end position="629"/>
    </location>
</feature>
<protein>
    <recommendedName>
        <fullName evidence="4">LPS-assembly protein LptD</fullName>
    </recommendedName>
</protein>
<dbReference type="InterPro" id="IPR020889">
    <property type="entry name" value="LipoPS_assembly_LptD"/>
</dbReference>
<dbReference type="Pfam" id="PF19838">
    <property type="entry name" value="LptD_2"/>
    <property type="match status" value="1"/>
</dbReference>
<gene>
    <name evidence="4" type="primary">lptD</name>
    <name evidence="8" type="ORF">ETQ85_13420</name>
</gene>